<dbReference type="KEGG" id="lacs:H4075_04420"/>
<accession>A0A7G5XJ00</accession>
<keyword evidence="2" id="KW-1185">Reference proteome</keyword>
<evidence type="ECO:0000313" key="1">
    <source>
        <dbReference type="EMBL" id="QNA45453.1"/>
    </source>
</evidence>
<dbReference type="RefSeq" id="WP_182804527.1">
    <property type="nucleotide sequence ID" value="NZ_CP060007.1"/>
</dbReference>
<protein>
    <submittedName>
        <fullName evidence="1">DUF4403 family protein</fullName>
    </submittedName>
</protein>
<dbReference type="AlphaFoldDB" id="A0A7G5XJ00"/>
<sequence length="459" mass="51488">MNQKGAPAPLAVTDSVKVELPSSVFNIPVKYELKNFELWINQVIKGKFLETVINPLNDERDEAKLIMTKTGTIQISSNGKELICIVPLRLEAVLLKSRMGKGLTKSADTMVTVVNIQLSTPVALDKNWNLVTNFTIDKLKWIKEPVFQVGPFKKNLKKKINDWLKENEGTLTNIIDREINKTVSMESALSKVWMDLQKPIIIRKKLPNVWINFVCTSIEGRILLSPSTITCQTRVLATTKMITDTTLLPARNPFPAYRLLKETETASDIHLYAFTSFEEINEELNSQLKGKTFNAEGYSLNIKSVNAYASEAGISVEIETSKDIKGKLVASGKLEFDSEEQALVIRNFDYAVSSNNTLVNAGDMLLHQQLKDTIASKLVLEMRNLIDTVPQLVENAIAKGKSSDKIDLEFDHLEIHRCEISMGATGIHFIIHAEATAGIRLKKLKPGKRLRIRKAQKEK</sequence>
<organism evidence="1 2">
    <name type="scientific">Lacibacter sediminis</name>
    <dbReference type="NCBI Taxonomy" id="2760713"/>
    <lineage>
        <taxon>Bacteria</taxon>
        <taxon>Pseudomonadati</taxon>
        <taxon>Bacteroidota</taxon>
        <taxon>Chitinophagia</taxon>
        <taxon>Chitinophagales</taxon>
        <taxon>Chitinophagaceae</taxon>
        <taxon>Lacibacter</taxon>
    </lineage>
</organism>
<name>A0A7G5XJ00_9BACT</name>
<proteinExistence type="predicted"/>
<dbReference type="InterPro" id="IPR025515">
    <property type="entry name" value="DUF4403"/>
</dbReference>
<dbReference type="EMBL" id="CP060007">
    <property type="protein sequence ID" value="QNA45453.1"/>
    <property type="molecule type" value="Genomic_DNA"/>
</dbReference>
<gene>
    <name evidence="1" type="ORF">H4075_04420</name>
</gene>
<reference evidence="2" key="1">
    <citation type="submission" date="2020-08" db="EMBL/GenBank/DDBJ databases">
        <title>Lacibacter sp. S13-6-6 genome sequencing.</title>
        <authorList>
            <person name="Jin L."/>
        </authorList>
    </citation>
    <scope>NUCLEOTIDE SEQUENCE [LARGE SCALE GENOMIC DNA]</scope>
    <source>
        <strain evidence="2">S13-6-6</strain>
    </source>
</reference>
<dbReference type="Proteomes" id="UP000515344">
    <property type="component" value="Chromosome"/>
</dbReference>
<dbReference type="Pfam" id="PF14356">
    <property type="entry name" value="DUF4403"/>
    <property type="match status" value="1"/>
</dbReference>
<evidence type="ECO:0000313" key="2">
    <source>
        <dbReference type="Proteomes" id="UP000515344"/>
    </source>
</evidence>